<accession>A0A0K2TZM5</accession>
<evidence type="ECO:0000313" key="1">
    <source>
        <dbReference type="EMBL" id="CDW31438.1"/>
    </source>
</evidence>
<proteinExistence type="predicted"/>
<protein>
    <submittedName>
        <fullName evidence="1">Uncharacterized protein</fullName>
    </submittedName>
</protein>
<name>A0A0K2TZM5_LEPSM</name>
<dbReference type="AlphaFoldDB" id="A0A0K2TZM5"/>
<organism evidence="1">
    <name type="scientific">Lepeophtheirus salmonis</name>
    <name type="common">Salmon louse</name>
    <name type="synonym">Caligus salmonis</name>
    <dbReference type="NCBI Taxonomy" id="72036"/>
    <lineage>
        <taxon>Eukaryota</taxon>
        <taxon>Metazoa</taxon>
        <taxon>Ecdysozoa</taxon>
        <taxon>Arthropoda</taxon>
        <taxon>Crustacea</taxon>
        <taxon>Multicrustacea</taxon>
        <taxon>Hexanauplia</taxon>
        <taxon>Copepoda</taxon>
        <taxon>Siphonostomatoida</taxon>
        <taxon>Caligidae</taxon>
        <taxon>Lepeophtheirus</taxon>
    </lineage>
</organism>
<dbReference type="EMBL" id="HACA01014077">
    <property type="protein sequence ID" value="CDW31438.1"/>
    <property type="molecule type" value="Transcribed_RNA"/>
</dbReference>
<feature type="non-terminal residue" evidence="1">
    <location>
        <position position="1"/>
    </location>
</feature>
<reference evidence="1" key="1">
    <citation type="submission" date="2014-05" db="EMBL/GenBank/DDBJ databases">
        <authorList>
            <person name="Chronopoulou M."/>
        </authorList>
    </citation>
    <scope>NUCLEOTIDE SEQUENCE</scope>
    <source>
        <tissue evidence="1">Whole organism</tissue>
    </source>
</reference>
<sequence>LGALENIVGTASGLRIDIFIEVVELFLDLDKFESFFFSWKEDLWKWRLQTLECLKGTKSFQGIALNHCFFKSSSLGNKWREHFVLVDEASLLFFCFLGSGYTVLHPGTQQVNILEVIKHGSIYHLILKFKNY</sequence>